<reference evidence="3 4" key="1">
    <citation type="submission" date="2018-07" db="EMBL/GenBank/DDBJ databases">
        <title>Genomic Encyclopedia of Type Strains, Phase IV (KMG-IV): sequencing the most valuable type-strain genomes for metagenomic binning, comparative biology and taxonomic classification.</title>
        <authorList>
            <person name="Goeker M."/>
        </authorList>
    </citation>
    <scope>NUCLEOTIDE SEQUENCE [LARGE SCALE GENOMIC DNA]</scope>
    <source>
        <strain evidence="3 4">DSM 101478</strain>
    </source>
</reference>
<dbReference type="AlphaFoldDB" id="A0A370QAA3"/>
<proteinExistence type="predicted"/>
<accession>A0A370QAA3</accession>
<dbReference type="Proteomes" id="UP000255317">
    <property type="component" value="Unassembled WGS sequence"/>
</dbReference>
<evidence type="ECO:0000313" key="3">
    <source>
        <dbReference type="EMBL" id="RDK85229.1"/>
    </source>
</evidence>
<feature type="domain" description="Glutaredoxin" evidence="2">
    <location>
        <begin position="29"/>
        <end position="91"/>
    </location>
</feature>
<dbReference type="CDD" id="cd02976">
    <property type="entry name" value="NrdH"/>
    <property type="match status" value="1"/>
</dbReference>
<evidence type="ECO:0000313" key="4">
    <source>
        <dbReference type="Proteomes" id="UP000255317"/>
    </source>
</evidence>
<keyword evidence="4" id="KW-1185">Reference proteome</keyword>
<protein>
    <submittedName>
        <fullName evidence="3">Glutaredoxin</fullName>
    </submittedName>
</protein>
<evidence type="ECO:0000259" key="2">
    <source>
        <dbReference type="Pfam" id="PF00462"/>
    </source>
</evidence>
<dbReference type="InterPro" id="IPR002109">
    <property type="entry name" value="Glutaredoxin"/>
</dbReference>
<dbReference type="RefSeq" id="WP_115123665.1">
    <property type="nucleotide sequence ID" value="NZ_QRAO01000003.1"/>
</dbReference>
<dbReference type="PROSITE" id="PS51354">
    <property type="entry name" value="GLUTAREDOXIN_2"/>
    <property type="match status" value="1"/>
</dbReference>
<feature type="signal peptide" evidence="1">
    <location>
        <begin position="1"/>
        <end position="16"/>
    </location>
</feature>
<gene>
    <name evidence="3" type="ORF">C8D94_10347</name>
</gene>
<dbReference type="EMBL" id="QRAO01000003">
    <property type="protein sequence ID" value="RDK85229.1"/>
    <property type="molecule type" value="Genomic_DNA"/>
</dbReference>
<feature type="chain" id="PRO_5016779293" evidence="1">
    <location>
        <begin position="17"/>
        <end position="111"/>
    </location>
</feature>
<name>A0A370QAA3_9FLAO</name>
<dbReference type="SUPFAM" id="SSF52833">
    <property type="entry name" value="Thioredoxin-like"/>
    <property type="match status" value="1"/>
</dbReference>
<organism evidence="3 4">
    <name type="scientific">Marinirhabdus gelatinilytica</name>
    <dbReference type="NCBI Taxonomy" id="1703343"/>
    <lineage>
        <taxon>Bacteria</taxon>
        <taxon>Pseudomonadati</taxon>
        <taxon>Bacteroidota</taxon>
        <taxon>Flavobacteriia</taxon>
        <taxon>Flavobacteriales</taxon>
        <taxon>Flavobacteriaceae</taxon>
    </lineage>
</organism>
<dbReference type="Gene3D" id="3.40.30.10">
    <property type="entry name" value="Glutaredoxin"/>
    <property type="match status" value="1"/>
</dbReference>
<comment type="caution">
    <text evidence="3">The sequence shown here is derived from an EMBL/GenBank/DDBJ whole genome shotgun (WGS) entry which is preliminary data.</text>
</comment>
<dbReference type="Pfam" id="PF00462">
    <property type="entry name" value="Glutaredoxin"/>
    <property type="match status" value="1"/>
</dbReference>
<evidence type="ECO:0000256" key="1">
    <source>
        <dbReference type="SAM" id="SignalP"/>
    </source>
</evidence>
<dbReference type="OrthoDB" id="9795531at2"/>
<sequence length="111" mass="13012">MRILILIFFFSSQLLAQGISETQSQQVLIVYGSDTCHYCIETKEILTEKKINFQYYDVDTNKPKLQEMLDMLEENNFSLSNVQLPVVDRNGDVFMNDSDFDQFIEKLIKNE</sequence>
<keyword evidence="1" id="KW-0732">Signal</keyword>
<dbReference type="InterPro" id="IPR036249">
    <property type="entry name" value="Thioredoxin-like_sf"/>
</dbReference>